<dbReference type="PANTHER" id="PTHR48100:SF54">
    <property type="entry name" value="PHOSPHATASE SPAC5H10.03-RELATED"/>
    <property type="match status" value="1"/>
</dbReference>
<dbReference type="Pfam" id="PF00300">
    <property type="entry name" value="His_Phos_1"/>
    <property type="match status" value="1"/>
</dbReference>
<dbReference type="Gene3D" id="3.40.50.1240">
    <property type="entry name" value="Phosphoglycerate mutase-like"/>
    <property type="match status" value="1"/>
</dbReference>
<dbReference type="InterPro" id="IPR029033">
    <property type="entry name" value="His_PPase_superfam"/>
</dbReference>
<dbReference type="SMART" id="SM00855">
    <property type="entry name" value="PGAM"/>
    <property type="match status" value="1"/>
</dbReference>
<dbReference type="GO" id="GO:0016791">
    <property type="term" value="F:phosphatase activity"/>
    <property type="evidence" value="ECO:0007669"/>
    <property type="project" value="TreeGrafter"/>
</dbReference>
<accession>A0A1B7P1H9</accession>
<proteinExistence type="predicted"/>
<dbReference type="GO" id="GO:0005737">
    <property type="term" value="C:cytoplasm"/>
    <property type="evidence" value="ECO:0007669"/>
    <property type="project" value="TreeGrafter"/>
</dbReference>
<protein>
    <submittedName>
        <fullName evidence="1">Uncharacterized protein</fullName>
    </submittedName>
</protein>
<dbReference type="CDD" id="cd07040">
    <property type="entry name" value="HP"/>
    <property type="match status" value="1"/>
</dbReference>
<dbReference type="AlphaFoldDB" id="A0A1B7P1H9"/>
<keyword evidence="2" id="KW-1185">Reference proteome</keyword>
<sequence>MPPIIHCVRHAQGYHNLSHANHILPDPLLTPHGESQCRDLSAEFPYHSQIDLIVASPLRRTLYTALLTLQDQIRNKGLTIIALPEIQETSDVPCDVGSDLAVLQKEVLENGLPVDLGLVEEDWNSKQGKWAPSAEAIANRAREARRWLKARPEKEIVVVSHGGFLHYFTEDWQDSMLYQGTGWRNTEYRTYTFSDSVDQDDLYGGLVDGDNASIIETPESRTRRGRSAEAPSRDLQKQFFVQAMTGWENQILEFARQGAVKKEAASVDIEKADEKVVRVESGEDTRVIA</sequence>
<reference evidence="1 2" key="1">
    <citation type="submission" date="2015-07" db="EMBL/GenBank/DDBJ databases">
        <title>Emmonsia species relationships and genome sequence.</title>
        <authorList>
            <person name="Cuomo C.A."/>
            <person name="Schwartz I.S."/>
            <person name="Kenyon C."/>
            <person name="de Hoog G.S."/>
            <person name="Govender N.P."/>
            <person name="Botha A."/>
            <person name="Moreno L."/>
            <person name="de Vries M."/>
            <person name="Munoz J.F."/>
            <person name="Stielow J.B."/>
        </authorList>
    </citation>
    <scope>NUCLEOTIDE SEQUENCE [LARGE SCALE GENOMIC DNA]</scope>
    <source>
        <strain evidence="1 2">CBS 136260</strain>
    </source>
</reference>
<dbReference type="Proteomes" id="UP000091918">
    <property type="component" value="Unassembled WGS sequence"/>
</dbReference>
<name>A0A1B7P1H9_9EURO</name>
<dbReference type="SUPFAM" id="SSF53254">
    <property type="entry name" value="Phosphoglycerate mutase-like"/>
    <property type="match status" value="1"/>
</dbReference>
<organism evidence="1 2">
    <name type="scientific">Emergomyces africanus</name>
    <dbReference type="NCBI Taxonomy" id="1955775"/>
    <lineage>
        <taxon>Eukaryota</taxon>
        <taxon>Fungi</taxon>
        <taxon>Dikarya</taxon>
        <taxon>Ascomycota</taxon>
        <taxon>Pezizomycotina</taxon>
        <taxon>Eurotiomycetes</taxon>
        <taxon>Eurotiomycetidae</taxon>
        <taxon>Onygenales</taxon>
        <taxon>Ajellomycetaceae</taxon>
        <taxon>Emergomyces</taxon>
    </lineage>
</organism>
<evidence type="ECO:0000313" key="1">
    <source>
        <dbReference type="EMBL" id="OAX82876.1"/>
    </source>
</evidence>
<dbReference type="OrthoDB" id="496981at2759"/>
<dbReference type="InterPro" id="IPR013078">
    <property type="entry name" value="His_Pase_superF_clade-1"/>
</dbReference>
<dbReference type="InterPro" id="IPR050275">
    <property type="entry name" value="PGM_Phosphatase"/>
</dbReference>
<gene>
    <name evidence="1" type="ORF">ACJ72_02773</name>
</gene>
<dbReference type="EMBL" id="LGUA01000244">
    <property type="protein sequence ID" value="OAX82876.1"/>
    <property type="molecule type" value="Genomic_DNA"/>
</dbReference>
<dbReference type="PANTHER" id="PTHR48100">
    <property type="entry name" value="BROAD-SPECIFICITY PHOSPHATASE YOR283W-RELATED"/>
    <property type="match status" value="1"/>
</dbReference>
<comment type="caution">
    <text evidence="1">The sequence shown here is derived from an EMBL/GenBank/DDBJ whole genome shotgun (WGS) entry which is preliminary data.</text>
</comment>
<evidence type="ECO:0000313" key="2">
    <source>
        <dbReference type="Proteomes" id="UP000091918"/>
    </source>
</evidence>